<reference evidence="2 3" key="1">
    <citation type="submission" date="2019-10" db="EMBL/GenBank/DDBJ databases">
        <title>Whole-genome sequence of the purple nonsulfur photosynthetic bacterium Rhodocyclus tenuis.</title>
        <authorList>
            <person name="Kyndt J.A."/>
            <person name="Meyer T.E."/>
        </authorList>
    </citation>
    <scope>NUCLEOTIDE SEQUENCE [LARGE SCALE GENOMIC DNA]</scope>
    <source>
        <strain evidence="2 3">DSM 110</strain>
    </source>
</reference>
<evidence type="ECO:0008006" key="4">
    <source>
        <dbReference type="Google" id="ProtNLM"/>
    </source>
</evidence>
<dbReference type="Proteomes" id="UP000480275">
    <property type="component" value="Unassembled WGS sequence"/>
</dbReference>
<dbReference type="EMBL" id="WIXJ01000012">
    <property type="protein sequence ID" value="MQY52573.1"/>
    <property type="molecule type" value="Genomic_DNA"/>
</dbReference>
<sequence>MQALTLSARQGWRWFGEGFRVFRRNPLLLVFLVFTYWAVLALINSVPMAGGALATLLMPLFSVTLMNACRALDQQQPLTPARLFAGMQESARTLLLLGLLYLLISAAILALSSLADGGLLLRWMLLGEAPAEEALASSDLLIAAQMTLLFMSPLFMAYWYAPVLVAWHELPAGKSLFFSLFACLRNWRAFLGYGAATVVFAVLVPGVLLGLGTAFLDESSGAIAKVMTLPMLMLLAPTLFASFYASYRDVFVVRVASDSDNATDIHV</sequence>
<keyword evidence="1" id="KW-1133">Transmembrane helix</keyword>
<comment type="caution">
    <text evidence="2">The sequence shown here is derived from an EMBL/GenBank/DDBJ whole genome shotgun (WGS) entry which is preliminary data.</text>
</comment>
<organism evidence="2 3">
    <name type="scientific">Rhodocyclus tenuis</name>
    <name type="common">Rhodospirillum tenue</name>
    <dbReference type="NCBI Taxonomy" id="1066"/>
    <lineage>
        <taxon>Bacteria</taxon>
        <taxon>Pseudomonadati</taxon>
        <taxon>Pseudomonadota</taxon>
        <taxon>Betaproteobacteria</taxon>
        <taxon>Rhodocyclales</taxon>
        <taxon>Rhodocyclaceae</taxon>
        <taxon>Rhodocyclus</taxon>
    </lineage>
</organism>
<name>A0A6L5JZ34_RHOTE</name>
<protein>
    <recommendedName>
        <fullName evidence="4">Transmembrane protein</fullName>
    </recommendedName>
</protein>
<keyword evidence="1" id="KW-0812">Transmembrane</keyword>
<feature type="transmembrane region" description="Helical" evidence="1">
    <location>
        <begin position="222"/>
        <end position="245"/>
    </location>
</feature>
<proteinExistence type="predicted"/>
<feature type="transmembrane region" description="Helical" evidence="1">
    <location>
        <begin position="93"/>
        <end position="115"/>
    </location>
</feature>
<dbReference type="InterPro" id="IPR047798">
    <property type="entry name" value="BPSS1780-like"/>
</dbReference>
<evidence type="ECO:0000313" key="2">
    <source>
        <dbReference type="EMBL" id="MQY52573.1"/>
    </source>
</evidence>
<feature type="transmembrane region" description="Helical" evidence="1">
    <location>
        <begin position="52"/>
        <end position="72"/>
    </location>
</feature>
<accession>A0A6L5JZ34</accession>
<dbReference type="AlphaFoldDB" id="A0A6L5JZ34"/>
<feature type="transmembrane region" description="Helical" evidence="1">
    <location>
        <begin position="190"/>
        <end position="216"/>
    </location>
</feature>
<dbReference type="OrthoDB" id="5298483at2"/>
<keyword evidence="1" id="KW-0472">Membrane</keyword>
<gene>
    <name evidence="2" type="ORF">GHK24_12395</name>
</gene>
<evidence type="ECO:0000313" key="3">
    <source>
        <dbReference type="Proteomes" id="UP000480275"/>
    </source>
</evidence>
<evidence type="ECO:0000256" key="1">
    <source>
        <dbReference type="SAM" id="Phobius"/>
    </source>
</evidence>
<feature type="transmembrane region" description="Helical" evidence="1">
    <location>
        <begin position="148"/>
        <end position="170"/>
    </location>
</feature>
<dbReference type="NCBIfam" id="NF041043">
    <property type="entry name" value="BPSS1780_fam"/>
    <property type="match status" value="1"/>
</dbReference>
<feature type="transmembrane region" description="Helical" evidence="1">
    <location>
        <begin position="27"/>
        <end position="46"/>
    </location>
</feature>